<name>C5LEG9_PERM5</name>
<dbReference type="InterPro" id="IPR036968">
    <property type="entry name" value="Enolpyruvate_Tfrase_sf"/>
</dbReference>
<dbReference type="GO" id="GO:0016765">
    <property type="term" value="F:transferase activity, transferring alkyl or aryl (other than methyl) groups"/>
    <property type="evidence" value="ECO:0007669"/>
    <property type="project" value="InterPro"/>
</dbReference>
<dbReference type="SUPFAM" id="SSF55205">
    <property type="entry name" value="EPT/RTPC-like"/>
    <property type="match status" value="1"/>
</dbReference>
<dbReference type="GeneID" id="9050374"/>
<dbReference type="InParanoid" id="C5LEG9"/>
<evidence type="ECO:0000313" key="2">
    <source>
        <dbReference type="Proteomes" id="UP000007800"/>
    </source>
</evidence>
<dbReference type="EMBL" id="GG681270">
    <property type="protein sequence ID" value="EER04874.1"/>
    <property type="molecule type" value="Genomic_DNA"/>
</dbReference>
<reference evidence="1 2" key="1">
    <citation type="submission" date="2008-07" db="EMBL/GenBank/DDBJ databases">
        <authorList>
            <person name="El-Sayed N."/>
            <person name="Caler E."/>
            <person name="Inman J."/>
            <person name="Amedeo P."/>
            <person name="Hass B."/>
            <person name="Wortman J."/>
        </authorList>
    </citation>
    <scope>NUCLEOTIDE SEQUENCE [LARGE SCALE GENOMIC DNA]</scope>
    <source>
        <strain evidence="2">ATCC 50983 / TXsc</strain>
    </source>
</reference>
<protein>
    <submittedName>
        <fullName evidence="1">Uncharacterized protein</fullName>
    </submittedName>
</protein>
<dbReference type="AlphaFoldDB" id="C5LEG9"/>
<dbReference type="OrthoDB" id="197068at2759"/>
<evidence type="ECO:0000313" key="1">
    <source>
        <dbReference type="EMBL" id="EER04874.1"/>
    </source>
</evidence>
<dbReference type="InterPro" id="IPR013792">
    <property type="entry name" value="RNA3'P_cycl/enolpyr_Trfase_a/b"/>
</dbReference>
<dbReference type="RefSeq" id="XP_002773058.1">
    <property type="nucleotide sequence ID" value="XM_002773012.1"/>
</dbReference>
<gene>
    <name evidence="1" type="ORF">Pmar_PMAR008682</name>
</gene>
<feature type="non-terminal residue" evidence="1">
    <location>
        <position position="95"/>
    </location>
</feature>
<accession>C5LEG9</accession>
<sequence>MLAALSKLGVDVKYLSEGPESGLNVELRCPGGSLTLSPDTSKAGVTTVWVENAGTVARFITPLLGYLVATCKDPSVAVVVDGNDRMRVRPVEDLV</sequence>
<organism evidence="2">
    <name type="scientific">Perkinsus marinus (strain ATCC 50983 / TXsc)</name>
    <dbReference type="NCBI Taxonomy" id="423536"/>
    <lineage>
        <taxon>Eukaryota</taxon>
        <taxon>Sar</taxon>
        <taxon>Alveolata</taxon>
        <taxon>Perkinsozoa</taxon>
        <taxon>Perkinsea</taxon>
        <taxon>Perkinsida</taxon>
        <taxon>Perkinsidae</taxon>
        <taxon>Perkinsus</taxon>
    </lineage>
</organism>
<proteinExistence type="predicted"/>
<dbReference type="Proteomes" id="UP000007800">
    <property type="component" value="Unassembled WGS sequence"/>
</dbReference>
<dbReference type="Gene3D" id="3.65.10.10">
    <property type="entry name" value="Enolpyruvate transferase domain"/>
    <property type="match status" value="1"/>
</dbReference>
<keyword evidence="2" id="KW-1185">Reference proteome</keyword>